<dbReference type="EMBL" id="VYDA01000405">
    <property type="protein sequence ID" value="MYH62294.1"/>
    <property type="molecule type" value="Genomic_DNA"/>
</dbReference>
<accession>A0A6B1G865</accession>
<keyword evidence="1" id="KW-1133">Transmembrane helix</keyword>
<proteinExistence type="predicted"/>
<organism evidence="2">
    <name type="scientific">Caldilineaceae bacterium SB0675_bin_29</name>
    <dbReference type="NCBI Taxonomy" id="2605266"/>
    <lineage>
        <taxon>Bacteria</taxon>
        <taxon>Bacillati</taxon>
        <taxon>Chloroflexota</taxon>
        <taxon>Caldilineae</taxon>
        <taxon>Caldilineales</taxon>
        <taxon>Caldilineaceae</taxon>
    </lineage>
</organism>
<feature type="transmembrane region" description="Helical" evidence="1">
    <location>
        <begin position="69"/>
        <end position="88"/>
    </location>
</feature>
<reference evidence="2" key="1">
    <citation type="submission" date="2019-09" db="EMBL/GenBank/DDBJ databases">
        <title>Characterisation of the sponge microbiome using genome-centric metagenomics.</title>
        <authorList>
            <person name="Engelberts J.P."/>
            <person name="Robbins S.J."/>
            <person name="De Goeij J.M."/>
            <person name="Aranda M."/>
            <person name="Bell S.C."/>
            <person name="Webster N.S."/>
        </authorList>
    </citation>
    <scope>NUCLEOTIDE SEQUENCE</scope>
    <source>
        <strain evidence="2">SB0675_bin_29</strain>
    </source>
</reference>
<keyword evidence="1" id="KW-0812">Transmembrane</keyword>
<gene>
    <name evidence="2" type="ORF">F4148_11230</name>
</gene>
<name>A0A6B1G865_9CHLR</name>
<evidence type="ECO:0000313" key="2">
    <source>
        <dbReference type="EMBL" id="MYH62294.1"/>
    </source>
</evidence>
<feature type="transmembrane region" description="Helical" evidence="1">
    <location>
        <begin position="21"/>
        <end position="38"/>
    </location>
</feature>
<comment type="caution">
    <text evidence="2">The sequence shown here is derived from an EMBL/GenBank/DDBJ whole genome shotgun (WGS) entry which is preliminary data.</text>
</comment>
<dbReference type="AlphaFoldDB" id="A0A6B1G865"/>
<protein>
    <submittedName>
        <fullName evidence="2">Uncharacterized protein</fullName>
    </submittedName>
</protein>
<sequence length="104" mass="11699">MFAPDDPKNRSGRGSTKWPTVAALLILLIATAAGWNWVWGLFFLYWSLISFVARQTFIVQVIHRDEHPVLFHLVSISWVLLSVLMVLYDLFPATAALWLGGAEG</sequence>
<keyword evidence="1" id="KW-0472">Membrane</keyword>
<evidence type="ECO:0000256" key="1">
    <source>
        <dbReference type="SAM" id="Phobius"/>
    </source>
</evidence>